<protein>
    <submittedName>
        <fullName evidence="2">Glycerophosphodiester phosphodiesterase</fullName>
    </submittedName>
</protein>
<dbReference type="InterPro" id="IPR030395">
    <property type="entry name" value="GP_PDE_dom"/>
</dbReference>
<dbReference type="PANTHER" id="PTHR46211:SF1">
    <property type="entry name" value="GLYCEROPHOSPHODIESTER PHOSPHODIESTERASE, CYTOPLASMIC"/>
    <property type="match status" value="1"/>
</dbReference>
<name>A0A4Q2U5K6_9HYPH</name>
<dbReference type="Proteomes" id="UP000290759">
    <property type="component" value="Unassembled WGS sequence"/>
</dbReference>
<dbReference type="OrthoDB" id="384721at2"/>
<evidence type="ECO:0000313" key="3">
    <source>
        <dbReference type="Proteomes" id="UP000290759"/>
    </source>
</evidence>
<dbReference type="EMBL" id="QYBB01000011">
    <property type="protein sequence ID" value="RYC31869.1"/>
    <property type="molecule type" value="Genomic_DNA"/>
</dbReference>
<dbReference type="PROSITE" id="PS51704">
    <property type="entry name" value="GP_PDE"/>
    <property type="match status" value="1"/>
</dbReference>
<evidence type="ECO:0000313" key="2">
    <source>
        <dbReference type="EMBL" id="RYC31869.1"/>
    </source>
</evidence>
<keyword evidence="3" id="KW-1185">Reference proteome</keyword>
<proteinExistence type="predicted"/>
<accession>A0A4Q2U5K6</accession>
<dbReference type="AlphaFoldDB" id="A0A4Q2U5K6"/>
<dbReference type="PANTHER" id="PTHR46211">
    <property type="entry name" value="GLYCEROPHOSPHORYL DIESTER PHOSPHODIESTERASE"/>
    <property type="match status" value="1"/>
</dbReference>
<dbReference type="GO" id="GO:0006629">
    <property type="term" value="P:lipid metabolic process"/>
    <property type="evidence" value="ECO:0007669"/>
    <property type="project" value="InterPro"/>
</dbReference>
<comment type="caution">
    <text evidence="2">The sequence shown here is derived from an EMBL/GenBank/DDBJ whole genome shotgun (WGS) entry which is preliminary data.</text>
</comment>
<dbReference type="InterPro" id="IPR017946">
    <property type="entry name" value="PLC-like_Pdiesterase_TIM-brl"/>
</dbReference>
<reference evidence="2 3" key="2">
    <citation type="submission" date="2019-02" db="EMBL/GenBank/DDBJ databases">
        <title>'Lichenibacterium ramalinii' gen. nov. sp. nov., 'Lichenibacterium minor' gen. nov. sp. nov.</title>
        <authorList>
            <person name="Pankratov T."/>
        </authorList>
    </citation>
    <scope>NUCLEOTIDE SEQUENCE [LARGE SCALE GENOMIC DNA]</scope>
    <source>
        <strain evidence="2 3">RmlP026</strain>
    </source>
</reference>
<dbReference type="GO" id="GO:0008081">
    <property type="term" value="F:phosphoric diester hydrolase activity"/>
    <property type="evidence" value="ECO:0007669"/>
    <property type="project" value="InterPro"/>
</dbReference>
<dbReference type="Gene3D" id="3.20.20.190">
    <property type="entry name" value="Phosphatidylinositol (PI) phosphodiesterase"/>
    <property type="match status" value="1"/>
</dbReference>
<reference evidence="2 3" key="1">
    <citation type="submission" date="2018-12" db="EMBL/GenBank/DDBJ databases">
        <authorList>
            <person name="Grouzdev D.S."/>
            <person name="Krutkina M.S."/>
        </authorList>
    </citation>
    <scope>NUCLEOTIDE SEQUENCE [LARGE SCALE GENOMIC DNA]</scope>
    <source>
        <strain evidence="2 3">RmlP026</strain>
    </source>
</reference>
<evidence type="ECO:0000259" key="1">
    <source>
        <dbReference type="PROSITE" id="PS51704"/>
    </source>
</evidence>
<dbReference type="SUPFAM" id="SSF51695">
    <property type="entry name" value="PLC-like phosphodiesterases"/>
    <property type="match status" value="1"/>
</dbReference>
<organism evidence="2 3">
    <name type="scientific">Lichenibacterium minor</name>
    <dbReference type="NCBI Taxonomy" id="2316528"/>
    <lineage>
        <taxon>Bacteria</taxon>
        <taxon>Pseudomonadati</taxon>
        <taxon>Pseudomonadota</taxon>
        <taxon>Alphaproteobacteria</taxon>
        <taxon>Hyphomicrobiales</taxon>
        <taxon>Lichenihabitantaceae</taxon>
        <taxon>Lichenibacterium</taxon>
    </lineage>
</organism>
<gene>
    <name evidence="2" type="ORF">D3273_11745</name>
</gene>
<feature type="domain" description="GP-PDE" evidence="1">
    <location>
        <begin position="12"/>
        <end position="252"/>
    </location>
</feature>
<dbReference type="Pfam" id="PF03009">
    <property type="entry name" value="GDPD"/>
    <property type="match status" value="1"/>
</dbReference>
<sequence length="252" mass="26666">MGEPNAPDWLVRRPIAHRGLHDRAAGTIENSLAAARAAVAGGFAVECDVQLAADGEAVVFHDAALDRLTASTGPVAALRSADLCAIALAGSATDRIPTLTALLDAIDRRVPLICEVKSGFSGDMRLADRVAELATAYGGPLAIKSFDPAVIAHLRGLGTAIPLGIVAEASYDDPEWAALAPDMRAGLAALAHVADTRPDFLSWRVHDLPHAAPMLFRVALGRPVMSWTVRTPDQRQRAARWADQMVFEGFAP</sequence>